<dbReference type="Pfam" id="PF01243">
    <property type="entry name" value="PNPOx_N"/>
    <property type="match status" value="1"/>
</dbReference>
<evidence type="ECO:0000256" key="2">
    <source>
        <dbReference type="SAM" id="MobiDB-lite"/>
    </source>
</evidence>
<dbReference type="Proteomes" id="UP000219612">
    <property type="component" value="Unassembled WGS sequence"/>
</dbReference>
<dbReference type="GO" id="GO:0070967">
    <property type="term" value="F:coenzyme F420 binding"/>
    <property type="evidence" value="ECO:0007669"/>
    <property type="project" value="TreeGrafter"/>
</dbReference>
<dbReference type="EMBL" id="OBDY01000007">
    <property type="protein sequence ID" value="SNY44071.1"/>
    <property type="molecule type" value="Genomic_DNA"/>
</dbReference>
<dbReference type="GO" id="GO:0005829">
    <property type="term" value="C:cytosol"/>
    <property type="evidence" value="ECO:0007669"/>
    <property type="project" value="TreeGrafter"/>
</dbReference>
<dbReference type="InterPro" id="IPR011576">
    <property type="entry name" value="Pyridox_Oxase_N"/>
</dbReference>
<gene>
    <name evidence="4" type="ORF">SAMN05421748_10725</name>
</gene>
<dbReference type="InterPro" id="IPR012349">
    <property type="entry name" value="Split_barrel_FMN-bd"/>
</dbReference>
<accession>A0A285IAS9</accession>
<dbReference type="AlphaFoldDB" id="A0A285IAS9"/>
<feature type="region of interest" description="Disordered" evidence="2">
    <location>
        <begin position="1"/>
        <end position="24"/>
    </location>
</feature>
<dbReference type="SUPFAM" id="SSF50475">
    <property type="entry name" value="FMN-binding split barrel"/>
    <property type="match status" value="1"/>
</dbReference>
<reference evidence="4 5" key="1">
    <citation type="submission" date="2017-09" db="EMBL/GenBank/DDBJ databases">
        <authorList>
            <person name="Ehlers B."/>
            <person name="Leendertz F.H."/>
        </authorList>
    </citation>
    <scope>NUCLEOTIDE SEQUENCE [LARGE SCALE GENOMIC DNA]</scope>
    <source>
        <strain evidence="4 5">CGMCC 4.6857</strain>
    </source>
</reference>
<organism evidence="4 5">
    <name type="scientific">Paractinoplanes atraurantiacus</name>
    <dbReference type="NCBI Taxonomy" id="1036182"/>
    <lineage>
        <taxon>Bacteria</taxon>
        <taxon>Bacillati</taxon>
        <taxon>Actinomycetota</taxon>
        <taxon>Actinomycetes</taxon>
        <taxon>Micromonosporales</taxon>
        <taxon>Micromonosporaceae</taxon>
        <taxon>Paractinoplanes</taxon>
    </lineage>
</organism>
<evidence type="ECO:0000313" key="5">
    <source>
        <dbReference type="Proteomes" id="UP000219612"/>
    </source>
</evidence>
<dbReference type="GO" id="GO:0016627">
    <property type="term" value="F:oxidoreductase activity, acting on the CH-CH group of donors"/>
    <property type="evidence" value="ECO:0007669"/>
    <property type="project" value="TreeGrafter"/>
</dbReference>
<feature type="domain" description="Pyridoxamine 5'-phosphate oxidase N-terminal" evidence="3">
    <location>
        <begin position="26"/>
        <end position="150"/>
    </location>
</feature>
<dbReference type="PANTHER" id="PTHR35176:SF4">
    <property type="entry name" value="PYRIDOXAMINE 5'-PHOSPHATE OXIDASE-RELATED FMN-BINDING"/>
    <property type="match status" value="1"/>
</dbReference>
<name>A0A285IAS9_9ACTN</name>
<sequence>MSQQPIAELHPQFSSPGATPRPWPDVDEALTKAKISWLSSVRPDGRPHVTPLPTVWSFGALHFCTGATEQKARNLSRNPQCAITTGTPQADEGLDVVVEGAATRVTDPDRLAALAALWKSRHGWDFHPANGLFVGDEGNEALVFAVTPAKILAFGKGEPYTQTRYTFT</sequence>
<evidence type="ECO:0000313" key="4">
    <source>
        <dbReference type="EMBL" id="SNY44071.1"/>
    </source>
</evidence>
<keyword evidence="5" id="KW-1185">Reference proteome</keyword>
<dbReference type="OrthoDB" id="157302at2"/>
<proteinExistence type="predicted"/>
<dbReference type="InterPro" id="IPR052019">
    <property type="entry name" value="F420H2_bilvrd_red/Heme_oxyg"/>
</dbReference>
<dbReference type="RefSeq" id="WP_097321224.1">
    <property type="nucleotide sequence ID" value="NZ_OBDY01000007.1"/>
</dbReference>
<keyword evidence="1" id="KW-0560">Oxidoreductase</keyword>
<evidence type="ECO:0000259" key="3">
    <source>
        <dbReference type="Pfam" id="PF01243"/>
    </source>
</evidence>
<protein>
    <submittedName>
        <fullName evidence="4">Pyridoxamine 5'-phosphate oxidase</fullName>
    </submittedName>
</protein>
<evidence type="ECO:0000256" key="1">
    <source>
        <dbReference type="ARBA" id="ARBA00023002"/>
    </source>
</evidence>
<dbReference type="PANTHER" id="PTHR35176">
    <property type="entry name" value="HEME OXYGENASE HI_0854-RELATED"/>
    <property type="match status" value="1"/>
</dbReference>
<dbReference type="Gene3D" id="2.30.110.10">
    <property type="entry name" value="Electron Transport, Fmn-binding Protein, Chain A"/>
    <property type="match status" value="1"/>
</dbReference>